<dbReference type="InterPro" id="IPR014048">
    <property type="entry name" value="MethylDNA_cys_MeTrfase_DNA-bd"/>
</dbReference>
<evidence type="ECO:0000256" key="3">
    <source>
        <dbReference type="ARBA" id="ARBA00022490"/>
    </source>
</evidence>
<dbReference type="SUPFAM" id="SSF46767">
    <property type="entry name" value="Methylated DNA-protein cysteine methyltransferase, C-terminal domain"/>
    <property type="match status" value="1"/>
</dbReference>
<keyword evidence="4 9" id="KW-0489">Methyltransferase</keyword>
<dbReference type="SUPFAM" id="SSF53155">
    <property type="entry name" value="Methylated DNA-protein cysteine methyltransferase domain"/>
    <property type="match status" value="1"/>
</dbReference>
<keyword evidence="3 9" id="KW-0963">Cytoplasm</keyword>
<dbReference type="Gene3D" id="1.10.10.10">
    <property type="entry name" value="Winged helix-like DNA-binding domain superfamily/Winged helix DNA-binding domain"/>
    <property type="match status" value="1"/>
</dbReference>
<evidence type="ECO:0000259" key="10">
    <source>
        <dbReference type="Pfam" id="PF01035"/>
    </source>
</evidence>
<dbReference type="InterPro" id="IPR023546">
    <property type="entry name" value="MGMT"/>
</dbReference>
<dbReference type="EMBL" id="JACHGT010000016">
    <property type="protein sequence ID" value="MBB6038493.1"/>
    <property type="molecule type" value="Genomic_DNA"/>
</dbReference>
<evidence type="ECO:0000256" key="1">
    <source>
        <dbReference type="ARBA" id="ARBA00001286"/>
    </source>
</evidence>
<dbReference type="InterPro" id="IPR008332">
    <property type="entry name" value="MethylG_MeTrfase_N"/>
</dbReference>
<comment type="subcellular location">
    <subcellularLocation>
        <location evidence="9">Cytoplasm</location>
    </subcellularLocation>
</comment>
<comment type="similarity">
    <text evidence="2 9">Belongs to the MGMT family.</text>
</comment>
<evidence type="ECO:0000256" key="6">
    <source>
        <dbReference type="ARBA" id="ARBA00022763"/>
    </source>
</evidence>
<dbReference type="GO" id="GO:0005737">
    <property type="term" value="C:cytoplasm"/>
    <property type="evidence" value="ECO:0007669"/>
    <property type="project" value="UniProtKB-SubCell"/>
</dbReference>
<protein>
    <recommendedName>
        <fullName evidence="9">Methylated-DNA--protein-cysteine methyltransferase</fullName>
        <ecNumber evidence="9">2.1.1.63</ecNumber>
    </recommendedName>
    <alternativeName>
        <fullName evidence="9">6-O-methylguanine-DNA methyltransferase</fullName>
        <shortName evidence="9">MGMT</shortName>
    </alternativeName>
    <alternativeName>
        <fullName evidence="9">O-6-methylguanine-DNA-alkyltransferase</fullName>
    </alternativeName>
</protein>
<accession>A0A841FUQ7</accession>
<dbReference type="PANTHER" id="PTHR10815">
    <property type="entry name" value="METHYLATED-DNA--PROTEIN-CYSTEINE METHYLTRANSFERASE"/>
    <property type="match status" value="1"/>
</dbReference>
<dbReference type="CDD" id="cd06445">
    <property type="entry name" value="ATase"/>
    <property type="match status" value="1"/>
</dbReference>
<proteinExistence type="inferred from homology"/>
<comment type="function">
    <text evidence="9">Involved in the cellular defense against the biological effects of O6-methylguanine (O6-MeG) and O4-methylthymine (O4-MeT) in DNA. Repairs the methylated nucleobase in DNA by stoichiometrically transferring the methyl group to a cysteine residue in the enzyme. This is a suicide reaction: the enzyme is irreversibly inactivated.</text>
</comment>
<keyword evidence="7 9" id="KW-0234">DNA repair</keyword>
<dbReference type="HAMAP" id="MF_00772">
    <property type="entry name" value="OGT"/>
    <property type="match status" value="1"/>
</dbReference>
<name>A0A841FUQ7_9ACTN</name>
<dbReference type="InterPro" id="IPR001497">
    <property type="entry name" value="MethylDNA_cys_MeTrfase_AS"/>
</dbReference>
<comment type="catalytic activity">
    <reaction evidence="1 9">
        <text>a 4-O-methyl-thymidine in DNA + L-cysteinyl-[protein] = a thymidine in DNA + S-methyl-L-cysteinyl-[protein]</text>
        <dbReference type="Rhea" id="RHEA:53428"/>
        <dbReference type="Rhea" id="RHEA-COMP:10131"/>
        <dbReference type="Rhea" id="RHEA-COMP:10132"/>
        <dbReference type="Rhea" id="RHEA-COMP:13555"/>
        <dbReference type="Rhea" id="RHEA-COMP:13556"/>
        <dbReference type="ChEBI" id="CHEBI:29950"/>
        <dbReference type="ChEBI" id="CHEBI:82612"/>
        <dbReference type="ChEBI" id="CHEBI:137386"/>
        <dbReference type="ChEBI" id="CHEBI:137387"/>
        <dbReference type="EC" id="2.1.1.63"/>
    </reaction>
</comment>
<dbReference type="EC" id="2.1.1.63" evidence="9"/>
<dbReference type="Proteomes" id="UP000548476">
    <property type="component" value="Unassembled WGS sequence"/>
</dbReference>
<feature type="domain" description="Methylguanine DNA methyltransferase ribonuclease-like" evidence="11">
    <location>
        <begin position="1"/>
        <end position="68"/>
    </location>
</feature>
<dbReference type="Pfam" id="PF01035">
    <property type="entry name" value="DNA_binding_1"/>
    <property type="match status" value="1"/>
</dbReference>
<evidence type="ECO:0000256" key="8">
    <source>
        <dbReference type="ARBA" id="ARBA00049348"/>
    </source>
</evidence>
<dbReference type="InterPro" id="IPR036388">
    <property type="entry name" value="WH-like_DNA-bd_sf"/>
</dbReference>
<organism evidence="12 13">
    <name type="scientific">Phytomonospora endophytica</name>
    <dbReference type="NCBI Taxonomy" id="714109"/>
    <lineage>
        <taxon>Bacteria</taxon>
        <taxon>Bacillati</taxon>
        <taxon>Actinomycetota</taxon>
        <taxon>Actinomycetes</taxon>
        <taxon>Micromonosporales</taxon>
        <taxon>Micromonosporaceae</taxon>
        <taxon>Phytomonospora</taxon>
    </lineage>
</organism>
<dbReference type="GO" id="GO:0006307">
    <property type="term" value="P:DNA alkylation repair"/>
    <property type="evidence" value="ECO:0007669"/>
    <property type="project" value="UniProtKB-UniRule"/>
</dbReference>
<dbReference type="Gene3D" id="3.30.160.70">
    <property type="entry name" value="Methylated DNA-protein cysteine methyltransferase domain"/>
    <property type="match status" value="1"/>
</dbReference>
<dbReference type="InterPro" id="IPR036217">
    <property type="entry name" value="MethylDNA_cys_MeTrfase_DNAb"/>
</dbReference>
<evidence type="ECO:0000256" key="4">
    <source>
        <dbReference type="ARBA" id="ARBA00022603"/>
    </source>
</evidence>
<evidence type="ECO:0000256" key="7">
    <source>
        <dbReference type="ARBA" id="ARBA00023204"/>
    </source>
</evidence>
<evidence type="ECO:0000256" key="9">
    <source>
        <dbReference type="HAMAP-Rule" id="MF_00772"/>
    </source>
</evidence>
<dbReference type="GO" id="GO:0003908">
    <property type="term" value="F:methylated-DNA-[protein]-cysteine S-methyltransferase activity"/>
    <property type="evidence" value="ECO:0007669"/>
    <property type="project" value="UniProtKB-UniRule"/>
</dbReference>
<reference evidence="12 13" key="1">
    <citation type="submission" date="2020-08" db="EMBL/GenBank/DDBJ databases">
        <title>Genomic Encyclopedia of Type Strains, Phase IV (KMG-IV): sequencing the most valuable type-strain genomes for metagenomic binning, comparative biology and taxonomic classification.</title>
        <authorList>
            <person name="Goeker M."/>
        </authorList>
    </citation>
    <scope>NUCLEOTIDE SEQUENCE [LARGE SCALE GENOMIC DNA]</scope>
    <source>
        <strain evidence="12 13">YIM 65646</strain>
    </source>
</reference>
<dbReference type="GO" id="GO:0032259">
    <property type="term" value="P:methylation"/>
    <property type="evidence" value="ECO:0007669"/>
    <property type="project" value="UniProtKB-KW"/>
</dbReference>
<gene>
    <name evidence="12" type="ORF">HNR73_006376</name>
</gene>
<comment type="miscellaneous">
    <text evidence="9">This enzyme catalyzes only one turnover and therefore is not strictly catalytic. According to one definition, an enzyme is a biocatalyst that acts repeatedly and over many reaction cycles.</text>
</comment>
<sequence length="162" mass="17370">MRWTTVTSPIGELKLATDGTALTGLLFAGDPDPRGERDDAHPVLTETARQLGEYFDGTRTEFEMPLALAGADFERRVWTELLAIPYGHTATYAEIAARVGQPRAARAVGMANSLNPIAVIVPCHRVVGSNGSLTGYAAGTDVKSRLLELEAGVRMRAEFKAA</sequence>
<feature type="domain" description="Methylated-DNA-[protein]-cysteine S-methyltransferase DNA binding" evidence="10">
    <location>
        <begin position="72"/>
        <end position="151"/>
    </location>
</feature>
<comment type="catalytic activity">
    <reaction evidence="8 9">
        <text>a 6-O-methyl-2'-deoxyguanosine in DNA + L-cysteinyl-[protein] = S-methyl-L-cysteinyl-[protein] + a 2'-deoxyguanosine in DNA</text>
        <dbReference type="Rhea" id="RHEA:24000"/>
        <dbReference type="Rhea" id="RHEA-COMP:10131"/>
        <dbReference type="Rhea" id="RHEA-COMP:10132"/>
        <dbReference type="Rhea" id="RHEA-COMP:11367"/>
        <dbReference type="Rhea" id="RHEA-COMP:11368"/>
        <dbReference type="ChEBI" id="CHEBI:29950"/>
        <dbReference type="ChEBI" id="CHEBI:82612"/>
        <dbReference type="ChEBI" id="CHEBI:85445"/>
        <dbReference type="ChEBI" id="CHEBI:85448"/>
        <dbReference type="EC" id="2.1.1.63"/>
    </reaction>
</comment>
<comment type="caution">
    <text evidence="12">The sequence shown here is derived from an EMBL/GenBank/DDBJ whole genome shotgun (WGS) entry which is preliminary data.</text>
</comment>
<dbReference type="PROSITE" id="PS00374">
    <property type="entry name" value="MGMT"/>
    <property type="match status" value="1"/>
</dbReference>
<evidence type="ECO:0000256" key="2">
    <source>
        <dbReference type="ARBA" id="ARBA00008711"/>
    </source>
</evidence>
<keyword evidence="6 9" id="KW-0227">DNA damage</keyword>
<dbReference type="Pfam" id="PF02870">
    <property type="entry name" value="Methyltransf_1N"/>
    <property type="match status" value="1"/>
</dbReference>
<evidence type="ECO:0000259" key="11">
    <source>
        <dbReference type="Pfam" id="PF02870"/>
    </source>
</evidence>
<evidence type="ECO:0000256" key="5">
    <source>
        <dbReference type="ARBA" id="ARBA00022679"/>
    </source>
</evidence>
<dbReference type="NCBIfam" id="TIGR00589">
    <property type="entry name" value="ogt"/>
    <property type="match status" value="1"/>
</dbReference>
<dbReference type="FunFam" id="1.10.10.10:FF:000214">
    <property type="entry name" value="Methylated-DNA--protein-cysteine methyltransferase"/>
    <property type="match status" value="1"/>
</dbReference>
<dbReference type="RefSeq" id="WP_184791280.1">
    <property type="nucleotide sequence ID" value="NZ_BONT01000012.1"/>
</dbReference>
<keyword evidence="5 9" id="KW-0808">Transferase</keyword>
<feature type="active site" description="Nucleophile; methyl group acceptor" evidence="9">
    <location>
        <position position="123"/>
    </location>
</feature>
<dbReference type="PANTHER" id="PTHR10815:SF13">
    <property type="entry name" value="METHYLATED-DNA--PROTEIN-CYSTEINE METHYLTRANSFERASE"/>
    <property type="match status" value="1"/>
</dbReference>
<dbReference type="AlphaFoldDB" id="A0A841FUQ7"/>
<keyword evidence="13" id="KW-1185">Reference proteome</keyword>
<evidence type="ECO:0000313" key="13">
    <source>
        <dbReference type="Proteomes" id="UP000548476"/>
    </source>
</evidence>
<dbReference type="InterPro" id="IPR036631">
    <property type="entry name" value="MGMT_N_sf"/>
</dbReference>
<evidence type="ECO:0000313" key="12">
    <source>
        <dbReference type="EMBL" id="MBB6038493.1"/>
    </source>
</evidence>